<feature type="domain" description="CheW-like" evidence="3">
    <location>
        <begin position="10"/>
        <end position="151"/>
    </location>
</feature>
<dbReference type="InterPro" id="IPR002545">
    <property type="entry name" value="CheW-lke_dom"/>
</dbReference>
<dbReference type="PANTHER" id="PTHR47233:SF2">
    <property type="entry name" value="CHEMOTAXIS SIGNAL TRANSDUCTION SYSTEM RESPONSE REGULATOR CHEV"/>
    <property type="match status" value="1"/>
</dbReference>
<feature type="modified residue" description="4-aspartylphosphate" evidence="1">
    <location>
        <position position="227"/>
    </location>
</feature>
<dbReference type="GO" id="GO:0006935">
    <property type="term" value="P:chemotaxis"/>
    <property type="evidence" value="ECO:0007669"/>
    <property type="project" value="InterPro"/>
</dbReference>
<dbReference type="PROSITE" id="PS50851">
    <property type="entry name" value="CHEW"/>
    <property type="match status" value="1"/>
</dbReference>
<dbReference type="PIRSF" id="PIRSF002867">
    <property type="entry name" value="CheV"/>
    <property type="match status" value="1"/>
</dbReference>
<dbReference type="SUPFAM" id="SSF50341">
    <property type="entry name" value="CheW-like"/>
    <property type="match status" value="1"/>
</dbReference>
<dbReference type="PANTHER" id="PTHR47233">
    <property type="entry name" value="CHEMOTAXIS PROTEIN CHEV"/>
    <property type="match status" value="1"/>
</dbReference>
<dbReference type="KEGG" id="vih:AB0763_15135"/>
<dbReference type="AlphaFoldDB" id="A0AB39HI99"/>
<organism evidence="4">
    <name type="scientific">Vibrio sp. HB236076</name>
    <dbReference type="NCBI Taxonomy" id="3232307"/>
    <lineage>
        <taxon>Bacteria</taxon>
        <taxon>Pseudomonadati</taxon>
        <taxon>Pseudomonadota</taxon>
        <taxon>Gammaproteobacteria</taxon>
        <taxon>Vibrionales</taxon>
        <taxon>Vibrionaceae</taxon>
        <taxon>Vibrio</taxon>
    </lineage>
</organism>
<dbReference type="InterPro" id="IPR024181">
    <property type="entry name" value="Chemotax_regulator_CheV"/>
</dbReference>
<reference evidence="4" key="1">
    <citation type="submission" date="2024-07" db="EMBL/GenBank/DDBJ databases">
        <title>Genome Analysis of a Potential Novel Vibrio Species Secreting pH- and Thermo-stable Alginate Lyase and its Application in Producing Alginate Oligosaccharides.</title>
        <authorList>
            <person name="Huang H."/>
            <person name="Bao K."/>
        </authorList>
    </citation>
    <scope>NUCLEOTIDE SEQUENCE</scope>
    <source>
        <strain evidence="4">HB236076</strain>
        <plasmid evidence="4">p-HB236076</plasmid>
    </source>
</reference>
<dbReference type="PROSITE" id="PS50110">
    <property type="entry name" value="RESPONSE_REGULATORY"/>
    <property type="match status" value="1"/>
</dbReference>
<dbReference type="SMART" id="SM00260">
    <property type="entry name" value="CheW"/>
    <property type="match status" value="1"/>
</dbReference>
<dbReference type="SUPFAM" id="SSF52172">
    <property type="entry name" value="CheY-like"/>
    <property type="match status" value="1"/>
</dbReference>
<dbReference type="Gene3D" id="2.30.30.40">
    <property type="entry name" value="SH3 Domains"/>
    <property type="match status" value="1"/>
</dbReference>
<proteinExistence type="predicted"/>
<dbReference type="InterPro" id="IPR036061">
    <property type="entry name" value="CheW-like_dom_sf"/>
</dbReference>
<dbReference type="InterPro" id="IPR001789">
    <property type="entry name" value="Sig_transdc_resp-reg_receiver"/>
</dbReference>
<feature type="domain" description="Response regulatory" evidence="2">
    <location>
        <begin position="173"/>
        <end position="294"/>
    </location>
</feature>
<evidence type="ECO:0000313" key="4">
    <source>
        <dbReference type="EMBL" id="XDK27097.1"/>
    </source>
</evidence>
<gene>
    <name evidence="4" type="ORF">AB0763_15135</name>
</gene>
<keyword evidence="1" id="KW-0597">Phosphoprotein</keyword>
<name>A0AB39HI99_9VIBR</name>
<protein>
    <submittedName>
        <fullName evidence="4">Chemotaxis protein</fullName>
    </submittedName>
</protein>
<dbReference type="InterPro" id="IPR011006">
    <property type="entry name" value="CheY-like_superfamily"/>
</dbReference>
<accession>A0AB39HI99</accession>
<dbReference type="Pfam" id="PF00072">
    <property type="entry name" value="Response_reg"/>
    <property type="match status" value="1"/>
</dbReference>
<geneLocation type="plasmid" evidence="4">
    <name>p-HB236076</name>
</geneLocation>
<dbReference type="Pfam" id="PF01584">
    <property type="entry name" value="CheW"/>
    <property type="match status" value="1"/>
</dbReference>
<dbReference type="EMBL" id="CP162602">
    <property type="protein sequence ID" value="XDK27097.1"/>
    <property type="molecule type" value="Genomic_DNA"/>
</dbReference>
<dbReference type="Gene3D" id="2.40.50.180">
    <property type="entry name" value="CheA-289, Domain 4"/>
    <property type="match status" value="1"/>
</dbReference>
<evidence type="ECO:0000256" key="1">
    <source>
        <dbReference type="PROSITE-ProRule" id="PRU00169"/>
    </source>
</evidence>
<dbReference type="Gene3D" id="3.40.50.2300">
    <property type="match status" value="1"/>
</dbReference>
<dbReference type="SMART" id="SM00448">
    <property type="entry name" value="REC"/>
    <property type="match status" value="1"/>
</dbReference>
<keyword evidence="4" id="KW-0614">Plasmid</keyword>
<dbReference type="RefSeq" id="WP_306099276.1">
    <property type="nucleotide sequence ID" value="NZ_CP162602.1"/>
</dbReference>
<sequence length="302" mass="33576">MNNSQRAAVTQGLLTFQLTNRQTFAIGTLKVQEVLPLPKLTQVPGSPNHVIGTSYIRNRKVPIIDTAAAIGFRPLSQEQYPNCQLIITDCLKMVVGFLVNRVDRIIECDWSKIEPPPHTLGSNTFVTGVTRHDQSLVQLLDVERLLDRISPNLKQAEVSAIAVKEQQQLQKLNLLLVDDSSIARRQLCDALDKLNVEYTLCTNGKEALVAMNHAANADRAIDILVSDIEMPEMDGYELVFSVQNDPRLNKAYRILHTSLSSEISVERAQQVGAHRALEKFNANELIDAIITGAKYLEKNAAV</sequence>
<evidence type="ECO:0000259" key="2">
    <source>
        <dbReference type="PROSITE" id="PS50110"/>
    </source>
</evidence>
<dbReference type="GO" id="GO:0000160">
    <property type="term" value="P:phosphorelay signal transduction system"/>
    <property type="evidence" value="ECO:0007669"/>
    <property type="project" value="InterPro"/>
</dbReference>
<evidence type="ECO:0000259" key="3">
    <source>
        <dbReference type="PROSITE" id="PS50851"/>
    </source>
</evidence>